<keyword evidence="3" id="KW-1185">Reference proteome</keyword>
<proteinExistence type="predicted"/>
<evidence type="ECO:0000313" key="2">
    <source>
        <dbReference type="EMBL" id="AGR56888.1"/>
    </source>
</evidence>
<evidence type="ECO:0000259" key="1">
    <source>
        <dbReference type="Pfam" id="PF12299"/>
    </source>
</evidence>
<sequence>MTSLFKRIMSLLFGSDDNISNNTKHHDRNDKSDNFEKRSRRYRSFENRSYLFDEMTLSLTDEICFRLRYVVKMGSVWIVGKDFAKEIGILDNEKINHLIDSCVDFVNIKPINQLLSTTSTTSEQSQDDQTIKCINLEGALQLLENVPFVYKSELIDRLVKNVNDIKSKLPSSSSSSSKAEPNFCEQKLTRIIEAIDRNNQSLMQCNKHLIEFEKRFKDHIVELEKRISQFENVDELYTKLREHHTKKRSGSISNLSFLSERQQEQIETTLLTNDNIKYATVKFPRDESKHPRLAVYAKPKHEGGTMLSFLSGQQRNINCRKRKYTDMELVYDSVHPNPILALHCIDEELQNKNYSFIKRGYRSYHIDCDIETVKSFIHENV</sequence>
<name>S5MQE3_9ABAC</name>
<gene>
    <name evidence="2" type="ORF">Hesp136</name>
</gene>
<dbReference type="KEGG" id="vg:16489536"/>
<dbReference type="InterPro" id="IPR022549">
    <property type="entry name" value="DUF3627"/>
</dbReference>
<organism evidence="2 3">
    <name type="scientific">Hemileuca sp. nucleopolyhedrovirus</name>
    <dbReference type="NCBI Taxonomy" id="1367203"/>
    <lineage>
        <taxon>Viruses</taxon>
        <taxon>Viruses incertae sedis</taxon>
        <taxon>Naldaviricetes</taxon>
        <taxon>Lefavirales</taxon>
        <taxon>Baculoviridae</taxon>
        <taxon>Alphabaculovirus</taxon>
        <taxon>Alphabaculovirus heleucae</taxon>
        <taxon>Hemileuca species nucleopolyhedrovirus</taxon>
    </lineage>
</organism>
<protein>
    <submittedName>
        <fullName evidence="2">Ac13</fullName>
    </submittedName>
</protein>
<dbReference type="GeneID" id="16489536"/>
<reference evidence="2 3" key="1">
    <citation type="journal article" date="2013" name="Virus Genes">
        <title>The genome of a baculovirus isolated from Hemileuca sp. encodes a serpin ortholog.</title>
        <authorList>
            <person name="Rohrmann G.F."/>
            <person name="Erlandson M.A."/>
            <person name="Theilmann D.A."/>
        </authorList>
    </citation>
    <scope>NUCLEOTIDE SEQUENCE [LARGE SCALE GENOMIC DNA]</scope>
</reference>
<dbReference type="EMBL" id="KF158713">
    <property type="protein sequence ID" value="AGR56888.1"/>
    <property type="molecule type" value="Genomic_DNA"/>
</dbReference>
<accession>S5MQE3</accession>
<evidence type="ECO:0000313" key="3">
    <source>
        <dbReference type="Proteomes" id="UP000203768"/>
    </source>
</evidence>
<dbReference type="OrthoDB" id="7030at10239"/>
<dbReference type="Pfam" id="PF12299">
    <property type="entry name" value="DUF3627"/>
    <property type="match status" value="1"/>
</dbReference>
<feature type="domain" description="DUF3627" evidence="1">
    <location>
        <begin position="283"/>
        <end position="356"/>
    </location>
</feature>
<dbReference type="Proteomes" id="UP000203768">
    <property type="component" value="Segment"/>
</dbReference>
<dbReference type="RefSeq" id="YP_008378352.1">
    <property type="nucleotide sequence ID" value="NC_021923.1"/>
</dbReference>